<keyword evidence="3" id="KW-0408">Iron</keyword>
<dbReference type="EMBL" id="JBHSDJ010000013">
    <property type="protein sequence ID" value="MFC4246624.1"/>
    <property type="molecule type" value="Genomic_DNA"/>
</dbReference>
<proteinExistence type="predicted"/>
<accession>A0ABD5NY52</accession>
<evidence type="ECO:0000256" key="2">
    <source>
        <dbReference type="ARBA" id="ARBA00022723"/>
    </source>
</evidence>
<keyword evidence="2" id="KW-0479">Metal-binding</keyword>
<evidence type="ECO:0000313" key="7">
    <source>
        <dbReference type="EMBL" id="MFC4246624.1"/>
    </source>
</evidence>
<name>A0ABD5NY52_9EURY</name>
<comment type="caution">
    <text evidence="7">The sequence shown here is derived from an EMBL/GenBank/DDBJ whole genome shotgun (WGS) entry which is preliminary data.</text>
</comment>
<gene>
    <name evidence="7" type="ORF">ACFOZ7_06390</name>
</gene>
<dbReference type="InterPro" id="IPR017941">
    <property type="entry name" value="Rieske_2Fe-2S"/>
</dbReference>
<evidence type="ECO:0000256" key="4">
    <source>
        <dbReference type="ARBA" id="ARBA00023014"/>
    </source>
</evidence>
<evidence type="ECO:0000256" key="5">
    <source>
        <dbReference type="ARBA" id="ARBA00023157"/>
    </source>
</evidence>
<dbReference type="Proteomes" id="UP001595821">
    <property type="component" value="Unassembled WGS sequence"/>
</dbReference>
<organism evidence="7 8">
    <name type="scientific">Natribaculum luteum</name>
    <dbReference type="NCBI Taxonomy" id="1586232"/>
    <lineage>
        <taxon>Archaea</taxon>
        <taxon>Methanobacteriati</taxon>
        <taxon>Methanobacteriota</taxon>
        <taxon>Stenosarchaea group</taxon>
        <taxon>Halobacteria</taxon>
        <taxon>Halobacteriales</taxon>
        <taxon>Natrialbaceae</taxon>
        <taxon>Natribaculum</taxon>
    </lineage>
</organism>
<sequence>MANDDKYPVESDRRRFVKGVVGGAALSGVLTVGAGSVSMATTPSGGGGGLMQYRGAVRESGPAPRGLPQIPVEIDDEGYLMGVWPEPETVEQGGAEVAVARTEIAGFEYSTEWFQYCGLQTFEGIRPDADGQDAYFRYPQAPPTSDYPWMEEIEGGDKIHVDDFADYETWGNDVGDSGVGKPATGTWRSQDVPPEETIPVVILRSTQIEEATQDDEWLSATCPDGFIAYVNKCTHFCCVPGYKRLGESTSYNAENKIYCNCHQSVYDPFTVIQDRFVSLPRPEPEDDE</sequence>
<dbReference type="InterPro" id="IPR036922">
    <property type="entry name" value="Rieske_2Fe-2S_sf"/>
</dbReference>
<evidence type="ECO:0000256" key="3">
    <source>
        <dbReference type="ARBA" id="ARBA00023004"/>
    </source>
</evidence>
<dbReference type="GO" id="GO:0051537">
    <property type="term" value="F:2 iron, 2 sulfur cluster binding"/>
    <property type="evidence" value="ECO:0007669"/>
    <property type="project" value="UniProtKB-KW"/>
</dbReference>
<reference evidence="7 8" key="1">
    <citation type="journal article" date="2014" name="Int. J. Syst. Evol. Microbiol.">
        <title>Complete genome sequence of Corynebacterium casei LMG S-19264T (=DSM 44701T), isolated from a smear-ripened cheese.</title>
        <authorList>
            <consortium name="US DOE Joint Genome Institute (JGI-PGF)"/>
            <person name="Walter F."/>
            <person name="Albersmeier A."/>
            <person name="Kalinowski J."/>
            <person name="Ruckert C."/>
        </authorList>
    </citation>
    <scope>NUCLEOTIDE SEQUENCE [LARGE SCALE GENOMIC DNA]</scope>
    <source>
        <strain evidence="7 8">IBRC-M 10912</strain>
    </source>
</reference>
<dbReference type="InterPro" id="IPR006311">
    <property type="entry name" value="TAT_signal"/>
</dbReference>
<evidence type="ECO:0000313" key="8">
    <source>
        <dbReference type="Proteomes" id="UP001595821"/>
    </source>
</evidence>
<dbReference type="Gene3D" id="2.102.10.10">
    <property type="entry name" value="Rieske [2Fe-2S] iron-sulphur domain"/>
    <property type="match status" value="1"/>
</dbReference>
<keyword evidence="5" id="KW-1015">Disulfide bond</keyword>
<evidence type="ECO:0000256" key="1">
    <source>
        <dbReference type="ARBA" id="ARBA00022714"/>
    </source>
</evidence>
<keyword evidence="4" id="KW-0411">Iron-sulfur</keyword>
<dbReference type="RefSeq" id="WP_246966664.1">
    <property type="nucleotide sequence ID" value="NZ_CP095397.1"/>
</dbReference>
<dbReference type="PANTHER" id="PTHR10134">
    <property type="entry name" value="CYTOCHROME B-C1 COMPLEX SUBUNIT RIESKE, MITOCHONDRIAL"/>
    <property type="match status" value="1"/>
</dbReference>
<dbReference type="GO" id="GO:0046872">
    <property type="term" value="F:metal ion binding"/>
    <property type="evidence" value="ECO:0007669"/>
    <property type="project" value="UniProtKB-KW"/>
</dbReference>
<dbReference type="PROSITE" id="PS51296">
    <property type="entry name" value="RIESKE"/>
    <property type="match status" value="1"/>
</dbReference>
<dbReference type="PROSITE" id="PS51318">
    <property type="entry name" value="TAT"/>
    <property type="match status" value="1"/>
</dbReference>
<dbReference type="GeneID" id="71854592"/>
<protein>
    <submittedName>
        <fullName evidence="7">Rieske 2Fe-2S domain-containing protein</fullName>
    </submittedName>
</protein>
<dbReference type="InterPro" id="IPR014349">
    <property type="entry name" value="Rieske_Fe-S_prot"/>
</dbReference>
<dbReference type="SUPFAM" id="SSF50022">
    <property type="entry name" value="ISP domain"/>
    <property type="match status" value="1"/>
</dbReference>
<dbReference type="AlphaFoldDB" id="A0ABD5NY52"/>
<evidence type="ECO:0000259" key="6">
    <source>
        <dbReference type="PROSITE" id="PS51296"/>
    </source>
</evidence>
<keyword evidence="1" id="KW-0001">2Fe-2S</keyword>
<feature type="domain" description="Rieske" evidence="6">
    <location>
        <begin position="184"/>
        <end position="288"/>
    </location>
</feature>